<dbReference type="Pfam" id="PF17291">
    <property type="entry name" value="M60-like_N"/>
    <property type="match status" value="1"/>
</dbReference>
<organism evidence="3">
    <name type="scientific">hydrothermal vent metagenome</name>
    <dbReference type="NCBI Taxonomy" id="652676"/>
    <lineage>
        <taxon>unclassified sequences</taxon>
        <taxon>metagenomes</taxon>
        <taxon>ecological metagenomes</taxon>
    </lineage>
</organism>
<reference evidence="3" key="1">
    <citation type="submission" date="2016-10" db="EMBL/GenBank/DDBJ databases">
        <authorList>
            <person name="de Groot N.N."/>
        </authorList>
    </citation>
    <scope>NUCLEOTIDE SEQUENCE</scope>
</reference>
<sequence>MAAIVIGCGGGSSSSNTTTQNNANNALDRVIKSGDIRTAPISKEDLIDATIKEIDTIKSTQKELYQAIYDNNSIEYNPTQNSQIFTEVMQSKNVIPILVGNKSKILALAGKEDGMRYLLFGSRPYDGNNQNYEHFFNKLLLWLAGDLPIDKQLKESNKTIALYSLNDKKIINYMQSNFPKWNVKECQDDLTTCINGADLLILENKNSANAKNIAQMIQKAKEKHISIAYFHSSWVQNELSNVIEKTFTVNFPYGGNWWADDKVNFNNYTQMFNHKELDSLKTLFKHMQNRDFTFEWNKCDNDDCSKINDLLEEEFYNGANYVKNSLQYFDENKKDIFLEDDYRLPKLLLLTADKIRQDIRYPMDKITTNDTQFMEAYYADYANLYYRKTAPTQPDLGNFSRSDFSNITPTTKQVSIISKVPFRATGTYAIPGKTIKITRLDTNTSIKASVFINSLRSGSTHEFRKNGYKRPKFLQSTHIPIKTGESIYITSPYGGPIEIAFDNNGADTSFKIENIGLHPFWSEFDNDPAKDSKFEQALNNDEFDWAEIVTNAFEVHSTKEKMIESIDNFRWENASKLAEATKIYASSKPMSLAGYQGVGIEQIDEVKRFADDKNITLYTADFVKHMNADQASCGYGCSGNPYDAYWSFNPISHGDIHEIGHSLEKALFRLKGWELHSSTNYYAYYTQSEYNKYIEKEGLDSKYYIKNSHVSKDVFKKQYEALQKCYTESNKTACMKSYWENSNYSPQSLFVIQAMMQTQKYATGEYTLTDGFHLLTRLHILERYLAKDAKKDWNNNKNNLCFSNYSLDEIKNINSNDWMVISLSCASGLDFRPFFNMYGEPYSQKASDQVGALGLSESTQNVFFTIAEDGGFILPSSMDKAGEFLDKKSVPVDGTTEYPY</sequence>
<evidence type="ECO:0000256" key="1">
    <source>
        <dbReference type="SAM" id="MobiDB-lite"/>
    </source>
</evidence>
<feature type="region of interest" description="Disordered" evidence="1">
    <location>
        <begin position="1"/>
        <end position="21"/>
    </location>
</feature>
<dbReference type="Pfam" id="PF18650">
    <property type="entry name" value="IMPa_N_2"/>
    <property type="match status" value="1"/>
</dbReference>
<name>A0A1W1CS01_9ZZZZ</name>
<dbReference type="InterPro" id="IPR031161">
    <property type="entry name" value="Peptidase_M60_dom"/>
</dbReference>
<protein>
    <recommendedName>
        <fullName evidence="2">Peptidase M60 domain-containing protein</fullName>
    </recommendedName>
</protein>
<feature type="domain" description="Peptidase M60" evidence="2">
    <location>
        <begin position="420"/>
        <end position="746"/>
    </location>
</feature>
<dbReference type="InterPro" id="IPR041549">
    <property type="entry name" value="IMPa_helical"/>
</dbReference>
<dbReference type="InterPro" id="IPR035423">
    <property type="entry name" value="M60-like_N"/>
</dbReference>
<dbReference type="Pfam" id="PF18642">
    <property type="entry name" value="IMPa_helical"/>
    <property type="match status" value="1"/>
</dbReference>
<dbReference type="AlphaFoldDB" id="A0A1W1CS01"/>
<dbReference type="InterPro" id="IPR042279">
    <property type="entry name" value="Pep_M60_3"/>
</dbReference>
<dbReference type="Gene3D" id="1.10.390.30">
    <property type="entry name" value="Peptidase M60, enhancin-like domain 3"/>
    <property type="match status" value="1"/>
</dbReference>
<dbReference type="SMART" id="SM01276">
    <property type="entry name" value="M60-like"/>
    <property type="match status" value="1"/>
</dbReference>
<dbReference type="InterPro" id="IPR040711">
    <property type="entry name" value="IMPa_N_2"/>
</dbReference>
<evidence type="ECO:0000313" key="3">
    <source>
        <dbReference type="EMBL" id="SFV68658.1"/>
    </source>
</evidence>
<evidence type="ECO:0000259" key="2">
    <source>
        <dbReference type="PROSITE" id="PS51723"/>
    </source>
</evidence>
<dbReference type="NCBIfam" id="NF038322">
    <property type="entry name" value="ImpA_fam_HExGH"/>
    <property type="match status" value="1"/>
</dbReference>
<dbReference type="PROSITE" id="PS51723">
    <property type="entry name" value="PEPTIDASE_M60"/>
    <property type="match status" value="1"/>
</dbReference>
<proteinExistence type="predicted"/>
<accession>A0A1W1CS01</accession>
<dbReference type="EMBL" id="FPHK01000124">
    <property type="protein sequence ID" value="SFV68658.1"/>
    <property type="molecule type" value="Genomic_DNA"/>
</dbReference>
<gene>
    <name evidence="3" type="ORF">MNB_SM-6-899</name>
</gene>